<dbReference type="AlphaFoldDB" id="A0A212K7J6"/>
<reference evidence="1" key="1">
    <citation type="submission" date="2016-04" db="EMBL/GenBank/DDBJ databases">
        <authorList>
            <person name="Evans L.H."/>
            <person name="Alamgir A."/>
            <person name="Owens N."/>
            <person name="Weber N.D."/>
            <person name="Virtaneva K."/>
            <person name="Barbian K."/>
            <person name="Babar A."/>
            <person name="Rosenke K."/>
        </authorList>
    </citation>
    <scope>NUCLEOTIDE SEQUENCE</scope>
    <source>
        <strain evidence="1">86</strain>
    </source>
</reference>
<protein>
    <submittedName>
        <fullName evidence="1">Uncharacterized protein</fullName>
    </submittedName>
</protein>
<gene>
    <name evidence="1" type="ORF">KL86DPRO_30089</name>
</gene>
<accession>A0A212K7J6</accession>
<proteinExistence type="predicted"/>
<sequence>MYLFISTVRKKMSFLFSGIAGKIGTITPGEEMAPGDMVLDIDERLTSEPSSLYICAEKLLRSERFSHLFSERALDRFITTCALPENKETHPQVYVECDTPFTGNIPGVMESNDPFARYFRKAVSGRPHVYYHWLQEKKDFSRIFFKKEELLHFMGQSITVKKAFYLYLVRNAELLRGTGKEMFSRSSLEKLHALLPQYPKSEKQGKDLRALIAALEGKSNEDIAGELGISEPNDVNKRFKPAMDLAFQHDIFQLEWLLLARERGRRKKRR</sequence>
<dbReference type="EMBL" id="FLUQ01000003">
    <property type="protein sequence ID" value="SBW07622.1"/>
    <property type="molecule type" value="Genomic_DNA"/>
</dbReference>
<evidence type="ECO:0000313" key="1">
    <source>
        <dbReference type="EMBL" id="SBW07622.1"/>
    </source>
</evidence>
<name>A0A212K7J6_9DELT</name>
<organism evidence="1">
    <name type="scientific">uncultured delta proteobacterium</name>
    <dbReference type="NCBI Taxonomy" id="34034"/>
    <lineage>
        <taxon>Bacteria</taxon>
        <taxon>Deltaproteobacteria</taxon>
        <taxon>environmental samples</taxon>
    </lineage>
</organism>